<gene>
    <name evidence="3" type="ORF">GPM918_LOCUS3971</name>
    <name evidence="2" type="ORF">OVA965_LOCUS2197</name>
    <name evidence="5" type="ORF">SRO942_LOCUS3971</name>
    <name evidence="4" type="ORF">TMI583_LOCUS2197</name>
</gene>
<keyword evidence="1" id="KW-0732">Signal</keyword>
<comment type="caution">
    <text evidence="3">The sequence shown here is derived from an EMBL/GenBank/DDBJ whole genome shotgun (WGS) entry which is preliminary data.</text>
</comment>
<feature type="chain" id="PRO_5035682960" evidence="1">
    <location>
        <begin position="21"/>
        <end position="271"/>
    </location>
</feature>
<evidence type="ECO:0000313" key="2">
    <source>
        <dbReference type="EMBL" id="CAF0754330.1"/>
    </source>
</evidence>
<dbReference type="EMBL" id="CAJNOQ010000512">
    <property type="protein sequence ID" value="CAF0809869.1"/>
    <property type="molecule type" value="Genomic_DNA"/>
</dbReference>
<evidence type="ECO:0000313" key="6">
    <source>
        <dbReference type="Proteomes" id="UP000663829"/>
    </source>
</evidence>
<accession>A0A813TLB9</accession>
<reference evidence="3" key="1">
    <citation type="submission" date="2021-02" db="EMBL/GenBank/DDBJ databases">
        <authorList>
            <person name="Nowell W R."/>
        </authorList>
    </citation>
    <scope>NUCLEOTIDE SEQUENCE</scope>
</reference>
<dbReference type="Proteomes" id="UP000682733">
    <property type="component" value="Unassembled WGS sequence"/>
</dbReference>
<dbReference type="EMBL" id="CAJOBA010000453">
    <property type="protein sequence ID" value="CAF3533398.1"/>
    <property type="molecule type" value="Genomic_DNA"/>
</dbReference>
<dbReference type="Proteomes" id="UP000677228">
    <property type="component" value="Unassembled WGS sequence"/>
</dbReference>
<evidence type="ECO:0000256" key="1">
    <source>
        <dbReference type="SAM" id="SignalP"/>
    </source>
</evidence>
<dbReference type="Proteomes" id="UP000663829">
    <property type="component" value="Unassembled WGS sequence"/>
</dbReference>
<protein>
    <submittedName>
        <fullName evidence="3">Uncharacterized protein</fullName>
    </submittedName>
</protein>
<proteinExistence type="predicted"/>
<evidence type="ECO:0000313" key="5">
    <source>
        <dbReference type="EMBL" id="CAF3595451.1"/>
    </source>
</evidence>
<organism evidence="3 6">
    <name type="scientific">Didymodactylos carnosus</name>
    <dbReference type="NCBI Taxonomy" id="1234261"/>
    <lineage>
        <taxon>Eukaryota</taxon>
        <taxon>Metazoa</taxon>
        <taxon>Spiralia</taxon>
        <taxon>Gnathifera</taxon>
        <taxon>Rotifera</taxon>
        <taxon>Eurotatoria</taxon>
        <taxon>Bdelloidea</taxon>
        <taxon>Philodinida</taxon>
        <taxon>Philodinidae</taxon>
        <taxon>Didymodactylos</taxon>
    </lineage>
</organism>
<dbReference type="Proteomes" id="UP000681722">
    <property type="component" value="Unassembled WGS sequence"/>
</dbReference>
<dbReference type="AlphaFoldDB" id="A0A813TLB9"/>
<dbReference type="EMBL" id="CAJNOK010000453">
    <property type="protein sequence ID" value="CAF0754330.1"/>
    <property type="molecule type" value="Genomic_DNA"/>
</dbReference>
<dbReference type="EMBL" id="CAJOBC010000512">
    <property type="protein sequence ID" value="CAF3595451.1"/>
    <property type="molecule type" value="Genomic_DNA"/>
</dbReference>
<name>A0A813TLB9_9BILA</name>
<evidence type="ECO:0000313" key="4">
    <source>
        <dbReference type="EMBL" id="CAF3533398.1"/>
    </source>
</evidence>
<sequence length="271" mass="30618">MFTNYIILLGLLLLISMVSCRPSQCQVDYVDFSTKVRDSPIVLFGETMTKNMIPNVMDQFNVTFQVNCIFKGKPTNHTISITQAGYTSGHRYCQDLAAGKTYIVFLEEWKDVYRPVDFQEVEYSTSYNSTLELLEKTCNLTRLSPISFNGTIDKCPHVSTACDEIKMDTTTSSKFNVDSAGNAIDHLFSTSHTIIGDIVTSRYQLFNVSLNNTGHQTYPIHSAQEELDAKLNQQRGKSQFSDEQQSPNSASSIYQNFLLITFFFACVVFVQ</sequence>
<keyword evidence="6" id="KW-1185">Reference proteome</keyword>
<evidence type="ECO:0000313" key="3">
    <source>
        <dbReference type="EMBL" id="CAF0809869.1"/>
    </source>
</evidence>
<dbReference type="OrthoDB" id="10037008at2759"/>
<feature type="signal peptide" evidence="1">
    <location>
        <begin position="1"/>
        <end position="20"/>
    </location>
</feature>